<evidence type="ECO:0000313" key="4">
    <source>
        <dbReference type="RefSeq" id="XP_026274504.2"/>
    </source>
</evidence>
<dbReference type="GeneID" id="113203818"/>
<reference evidence="4" key="1">
    <citation type="submission" date="2025-08" db="UniProtKB">
        <authorList>
            <consortium name="RefSeq"/>
        </authorList>
    </citation>
    <scope>IDENTIFICATION</scope>
    <source>
        <tissue evidence="4">Whole organism</tissue>
    </source>
</reference>
<organism evidence="3 4">
    <name type="scientific">Frankliniella occidentalis</name>
    <name type="common">Western flower thrips</name>
    <name type="synonym">Euthrips occidentalis</name>
    <dbReference type="NCBI Taxonomy" id="133901"/>
    <lineage>
        <taxon>Eukaryota</taxon>
        <taxon>Metazoa</taxon>
        <taxon>Ecdysozoa</taxon>
        <taxon>Arthropoda</taxon>
        <taxon>Hexapoda</taxon>
        <taxon>Insecta</taxon>
        <taxon>Pterygota</taxon>
        <taxon>Neoptera</taxon>
        <taxon>Paraneoptera</taxon>
        <taxon>Thysanoptera</taxon>
        <taxon>Terebrantia</taxon>
        <taxon>Thripoidea</taxon>
        <taxon>Thripidae</taxon>
        <taxon>Frankliniella</taxon>
    </lineage>
</organism>
<sequence>MLNFGPLALLTSGLLLCFLVAPLAAQSCTSCGPECVSACGSRRYRTCCFNYLRKRRSPAAPGAPASEMAEIAGAAVGGVQVPGDALGSDDLRLQLVLLPSDHLEEGQDAAGPLVGFNGAQSLLRRLLDGQPPTDNEGGGGSNGGSSSSSSGSGSSGEAASAPAPATLQRRRAGGGAGPAAAGRDWLADLRRRVGLMYNV</sequence>
<feature type="region of interest" description="Disordered" evidence="1">
    <location>
        <begin position="127"/>
        <end position="183"/>
    </location>
</feature>
<feature type="compositionally biased region" description="Low complexity" evidence="1">
    <location>
        <begin position="144"/>
        <end position="156"/>
    </location>
</feature>
<dbReference type="Proteomes" id="UP000504606">
    <property type="component" value="Unplaced"/>
</dbReference>
<dbReference type="KEGG" id="foc:113203818"/>
<gene>
    <name evidence="4" type="primary">LOC113203818</name>
</gene>
<evidence type="ECO:0000256" key="1">
    <source>
        <dbReference type="SAM" id="MobiDB-lite"/>
    </source>
</evidence>
<dbReference type="RefSeq" id="XP_026274504.2">
    <property type="nucleotide sequence ID" value="XM_026418719.2"/>
</dbReference>
<evidence type="ECO:0000256" key="2">
    <source>
        <dbReference type="SAM" id="SignalP"/>
    </source>
</evidence>
<dbReference type="AlphaFoldDB" id="A0A6J1S010"/>
<keyword evidence="2" id="KW-0732">Signal</keyword>
<dbReference type="CTD" id="41890"/>
<feature type="chain" id="PRO_5039630312" evidence="2">
    <location>
        <begin position="26"/>
        <end position="199"/>
    </location>
</feature>
<proteinExistence type="predicted"/>
<dbReference type="OrthoDB" id="8195871at2759"/>
<feature type="signal peptide" evidence="2">
    <location>
        <begin position="1"/>
        <end position="25"/>
    </location>
</feature>
<name>A0A6J1S010_FRAOC</name>
<evidence type="ECO:0000313" key="3">
    <source>
        <dbReference type="Proteomes" id="UP000504606"/>
    </source>
</evidence>
<protein>
    <submittedName>
        <fullName evidence="4">Uncharacterized protein LOC113203818</fullName>
    </submittedName>
</protein>
<keyword evidence="3" id="KW-1185">Reference proteome</keyword>
<accession>A0A6J1S010</accession>